<keyword evidence="1" id="KW-0812">Transmembrane</keyword>
<comment type="caution">
    <text evidence="2">The sequence shown here is derived from an EMBL/GenBank/DDBJ whole genome shotgun (WGS) entry which is preliminary data.</text>
</comment>
<dbReference type="Proteomes" id="UP000214646">
    <property type="component" value="Unassembled WGS sequence"/>
</dbReference>
<sequence length="78" mass="8693">MLIVPFQDSAAQGLLCMFVPFYGLFYVLSHFEECKRPFFLQLGAVGILGVTIVLGGGVMRANNNNDFRAPPPKVQFQR</sequence>
<reference evidence="3" key="1">
    <citation type="submission" date="2017-06" db="EMBL/GenBank/DDBJ databases">
        <title>Genome analysis of Fimbriiglobus ruber SP5, the first member of the order Planctomycetales with confirmed chitinolytic capability.</title>
        <authorList>
            <person name="Ravin N.V."/>
            <person name="Rakitin A.L."/>
            <person name="Ivanova A.A."/>
            <person name="Beletsky A.V."/>
            <person name="Kulichevskaya I.S."/>
            <person name="Mardanov A.V."/>
            <person name="Dedysh S.N."/>
        </authorList>
    </citation>
    <scope>NUCLEOTIDE SEQUENCE [LARGE SCALE GENOMIC DNA]</scope>
    <source>
        <strain evidence="3">SP5</strain>
    </source>
</reference>
<feature type="transmembrane region" description="Helical" evidence="1">
    <location>
        <begin position="12"/>
        <end position="31"/>
    </location>
</feature>
<organism evidence="2 3">
    <name type="scientific">Fimbriiglobus ruber</name>
    <dbReference type="NCBI Taxonomy" id="1908690"/>
    <lineage>
        <taxon>Bacteria</taxon>
        <taxon>Pseudomonadati</taxon>
        <taxon>Planctomycetota</taxon>
        <taxon>Planctomycetia</taxon>
        <taxon>Gemmatales</taxon>
        <taxon>Gemmataceae</taxon>
        <taxon>Fimbriiglobus</taxon>
    </lineage>
</organism>
<gene>
    <name evidence="2" type="ORF">FRUB_01184</name>
</gene>
<proteinExistence type="predicted"/>
<keyword evidence="1" id="KW-1133">Transmembrane helix</keyword>
<evidence type="ECO:0000256" key="1">
    <source>
        <dbReference type="SAM" id="Phobius"/>
    </source>
</evidence>
<dbReference type="AlphaFoldDB" id="A0A225EGP6"/>
<dbReference type="EMBL" id="NIDE01000001">
    <property type="protein sequence ID" value="OWK47485.1"/>
    <property type="molecule type" value="Genomic_DNA"/>
</dbReference>
<evidence type="ECO:0000313" key="3">
    <source>
        <dbReference type="Proteomes" id="UP000214646"/>
    </source>
</evidence>
<keyword evidence="3" id="KW-1185">Reference proteome</keyword>
<feature type="transmembrane region" description="Helical" evidence="1">
    <location>
        <begin position="38"/>
        <end position="59"/>
    </location>
</feature>
<keyword evidence="1" id="KW-0472">Membrane</keyword>
<protein>
    <submittedName>
        <fullName evidence="2">Uncharacterized protein</fullName>
    </submittedName>
</protein>
<evidence type="ECO:0000313" key="2">
    <source>
        <dbReference type="EMBL" id="OWK47485.1"/>
    </source>
</evidence>
<name>A0A225EGP6_9BACT</name>
<accession>A0A225EGP6</accession>